<evidence type="ECO:0000313" key="4">
    <source>
        <dbReference type="Proteomes" id="UP000688137"/>
    </source>
</evidence>
<name>A0A8S1JVB6_PARPR</name>
<dbReference type="InterPro" id="IPR009038">
    <property type="entry name" value="GOLD_dom"/>
</dbReference>
<dbReference type="EMBL" id="CAJJDM010000007">
    <property type="protein sequence ID" value="CAD8046582.1"/>
    <property type="molecule type" value="Genomic_DNA"/>
</dbReference>
<dbReference type="AlphaFoldDB" id="A0A8S1JVB6"/>
<protein>
    <recommendedName>
        <fullName evidence="2">GOLD domain-containing protein</fullName>
    </recommendedName>
</protein>
<keyword evidence="4" id="KW-1185">Reference proteome</keyword>
<evidence type="ECO:0000256" key="1">
    <source>
        <dbReference type="SAM" id="Phobius"/>
    </source>
</evidence>
<keyword evidence="1" id="KW-0472">Membrane</keyword>
<dbReference type="Pfam" id="PF01105">
    <property type="entry name" value="EMP24_GP25L"/>
    <property type="match status" value="1"/>
</dbReference>
<feature type="domain" description="GOLD" evidence="2">
    <location>
        <begin position="44"/>
        <end position="166"/>
    </location>
</feature>
<keyword evidence="1" id="KW-1133">Transmembrane helix</keyword>
<dbReference type="Proteomes" id="UP000688137">
    <property type="component" value="Unassembled WGS sequence"/>
</dbReference>
<evidence type="ECO:0000259" key="2">
    <source>
        <dbReference type="Pfam" id="PF01105"/>
    </source>
</evidence>
<accession>A0A8S1JVB6</accession>
<feature type="transmembrane region" description="Helical" evidence="1">
    <location>
        <begin position="139"/>
        <end position="160"/>
    </location>
</feature>
<reference evidence="3" key="1">
    <citation type="submission" date="2021-01" db="EMBL/GenBank/DDBJ databases">
        <authorList>
            <consortium name="Genoscope - CEA"/>
            <person name="William W."/>
        </authorList>
    </citation>
    <scope>NUCLEOTIDE SEQUENCE</scope>
</reference>
<proteinExistence type="predicted"/>
<comment type="caution">
    <text evidence="3">The sequence shown here is derived from an EMBL/GenBank/DDBJ whole genome shotgun (WGS) entry which is preliminary data.</text>
</comment>
<evidence type="ECO:0000313" key="3">
    <source>
        <dbReference type="EMBL" id="CAD8046582.1"/>
    </source>
</evidence>
<sequence>MLLIIAFLLQGAFSIQFTFSLKSNELKGFGENIGQNSLIVDNILQYSHSLKLQKFSFTTQNTQLNYQFCVHNLANSWMIFNFTLVTEMDAQDFCCWHKKKIQSLQKFIQKLNGLVDQIEPDQKEIEERQSIRFQTVSKISYIIILFILITLFLMMLTKFYQLEYQNNFSKTKTQLIYLQIFKQLFKQEFLQQAFLNQS</sequence>
<gene>
    <name evidence="3" type="ORF">PPRIM_AZ9-3.1.T0100478</name>
</gene>
<organism evidence="3 4">
    <name type="scientific">Paramecium primaurelia</name>
    <dbReference type="NCBI Taxonomy" id="5886"/>
    <lineage>
        <taxon>Eukaryota</taxon>
        <taxon>Sar</taxon>
        <taxon>Alveolata</taxon>
        <taxon>Ciliophora</taxon>
        <taxon>Intramacronucleata</taxon>
        <taxon>Oligohymenophorea</taxon>
        <taxon>Peniculida</taxon>
        <taxon>Parameciidae</taxon>
        <taxon>Paramecium</taxon>
    </lineage>
</organism>
<keyword evidence="1" id="KW-0812">Transmembrane</keyword>